<dbReference type="RefSeq" id="WP_420242731.1">
    <property type="nucleotide sequence ID" value="NZ_BOPV01000001.1"/>
</dbReference>
<comment type="similarity">
    <text evidence="1">Belongs to the 4-hydroxybenzoyl-CoA thioesterase family.</text>
</comment>
<protein>
    <recommendedName>
        <fullName evidence="5">Thioesterase</fullName>
    </recommendedName>
</protein>
<dbReference type="InterPro" id="IPR029069">
    <property type="entry name" value="HotDog_dom_sf"/>
</dbReference>
<comment type="caution">
    <text evidence="3">The sequence shown here is derived from an EMBL/GenBank/DDBJ whole genome shotgun (WGS) entry which is preliminary data.</text>
</comment>
<dbReference type="PANTHER" id="PTHR31793">
    <property type="entry name" value="4-HYDROXYBENZOYL-COA THIOESTERASE FAMILY MEMBER"/>
    <property type="match status" value="1"/>
</dbReference>
<dbReference type="CDD" id="cd00586">
    <property type="entry name" value="4HBT"/>
    <property type="match status" value="1"/>
</dbReference>
<name>A0A8S8XEX7_9PROT</name>
<keyword evidence="2" id="KW-0378">Hydrolase</keyword>
<dbReference type="Gene3D" id="3.10.129.10">
    <property type="entry name" value="Hotdog Thioesterase"/>
    <property type="match status" value="1"/>
</dbReference>
<accession>A0A8S8XEX7</accession>
<reference evidence="3" key="1">
    <citation type="submission" date="2021-02" db="EMBL/GenBank/DDBJ databases">
        <title>Genome sequence of Rhodospirillales sp. strain TMPK1 isolated from soil.</title>
        <authorList>
            <person name="Nakai R."/>
            <person name="Kusada H."/>
            <person name="Tamaki H."/>
        </authorList>
    </citation>
    <scope>NUCLEOTIDE SEQUENCE</scope>
    <source>
        <strain evidence="3">TMPK1</strain>
    </source>
</reference>
<dbReference type="SUPFAM" id="SSF54637">
    <property type="entry name" value="Thioesterase/thiol ester dehydrase-isomerase"/>
    <property type="match status" value="1"/>
</dbReference>
<evidence type="ECO:0000313" key="3">
    <source>
        <dbReference type="EMBL" id="GIL39630.1"/>
    </source>
</evidence>
<keyword evidence="4" id="KW-1185">Reference proteome</keyword>
<dbReference type="Pfam" id="PF13279">
    <property type="entry name" value="4HBT_2"/>
    <property type="match status" value="1"/>
</dbReference>
<dbReference type="Proteomes" id="UP000681075">
    <property type="component" value="Unassembled WGS sequence"/>
</dbReference>
<dbReference type="PANTHER" id="PTHR31793:SF27">
    <property type="entry name" value="NOVEL THIOESTERASE SUPERFAMILY DOMAIN AND SAPOSIN A-TYPE DOMAIN CONTAINING PROTEIN (0610012H03RIK)"/>
    <property type="match status" value="1"/>
</dbReference>
<proteinExistence type="inferred from homology"/>
<dbReference type="InterPro" id="IPR050563">
    <property type="entry name" value="4-hydroxybenzoyl-CoA_TE"/>
</dbReference>
<dbReference type="AlphaFoldDB" id="A0A8S8XEX7"/>
<dbReference type="EMBL" id="BOPV01000001">
    <property type="protein sequence ID" value="GIL39630.1"/>
    <property type="molecule type" value="Genomic_DNA"/>
</dbReference>
<evidence type="ECO:0008006" key="5">
    <source>
        <dbReference type="Google" id="ProtNLM"/>
    </source>
</evidence>
<sequence length="138" mass="15377">MTASQDASAYKFWIDERVRFADIDAQGHINNNAYNVYIEGCRFDFFRSIGWIDPSSGKYGVLVRIEVDYHAETMYGASIRVGLRVSKIGRTSFTLESAVFDGARCVATSTAVQVRMAAATKRPVELTDDEKAKLATYS</sequence>
<dbReference type="GO" id="GO:0047617">
    <property type="term" value="F:fatty acyl-CoA hydrolase activity"/>
    <property type="evidence" value="ECO:0007669"/>
    <property type="project" value="TreeGrafter"/>
</dbReference>
<evidence type="ECO:0000256" key="2">
    <source>
        <dbReference type="ARBA" id="ARBA00022801"/>
    </source>
</evidence>
<organism evidence="3 4">
    <name type="scientific">Roseiterribacter gracilis</name>
    <dbReference type="NCBI Taxonomy" id="2812848"/>
    <lineage>
        <taxon>Bacteria</taxon>
        <taxon>Pseudomonadati</taxon>
        <taxon>Pseudomonadota</taxon>
        <taxon>Alphaproteobacteria</taxon>
        <taxon>Rhodospirillales</taxon>
        <taxon>Roseiterribacteraceae</taxon>
        <taxon>Roseiterribacter</taxon>
    </lineage>
</organism>
<gene>
    <name evidence="3" type="ORF">TMPK1_18670</name>
</gene>
<evidence type="ECO:0000256" key="1">
    <source>
        <dbReference type="ARBA" id="ARBA00005953"/>
    </source>
</evidence>
<evidence type="ECO:0000313" key="4">
    <source>
        <dbReference type="Proteomes" id="UP000681075"/>
    </source>
</evidence>